<protein>
    <recommendedName>
        <fullName evidence="4">Thioredoxin domain-containing protein</fullName>
    </recommendedName>
</protein>
<feature type="compositionally biased region" description="Basic and acidic residues" evidence="2">
    <location>
        <begin position="197"/>
        <end position="207"/>
    </location>
</feature>
<feature type="domain" description="Thioredoxin" evidence="4">
    <location>
        <begin position="129"/>
        <end position="201"/>
    </location>
</feature>
<feature type="signal peptide" evidence="3">
    <location>
        <begin position="1"/>
        <end position="36"/>
    </location>
</feature>
<dbReference type="Gene3D" id="3.40.30.10">
    <property type="entry name" value="Glutaredoxin"/>
    <property type="match status" value="1"/>
</dbReference>
<name>A0ABX1VI99_9PLAN</name>
<evidence type="ECO:0000256" key="2">
    <source>
        <dbReference type="SAM" id="MobiDB-lite"/>
    </source>
</evidence>
<organism evidence="5 6">
    <name type="scientific">Alienimonas chondri</name>
    <dbReference type="NCBI Taxonomy" id="2681879"/>
    <lineage>
        <taxon>Bacteria</taxon>
        <taxon>Pseudomonadati</taxon>
        <taxon>Planctomycetota</taxon>
        <taxon>Planctomycetia</taxon>
        <taxon>Planctomycetales</taxon>
        <taxon>Planctomycetaceae</taxon>
        <taxon>Alienimonas</taxon>
    </lineage>
</organism>
<evidence type="ECO:0000313" key="5">
    <source>
        <dbReference type="EMBL" id="NNJ27529.1"/>
    </source>
</evidence>
<feature type="region of interest" description="Disordered" evidence="2">
    <location>
        <begin position="55"/>
        <end position="84"/>
    </location>
</feature>
<dbReference type="InterPro" id="IPR017937">
    <property type="entry name" value="Thioredoxin_CS"/>
</dbReference>
<dbReference type="Pfam" id="PF00085">
    <property type="entry name" value="Thioredoxin"/>
    <property type="match status" value="1"/>
</dbReference>
<accession>A0ABX1VI99</accession>
<feature type="compositionally biased region" description="Basic and acidic residues" evidence="2">
    <location>
        <begin position="56"/>
        <end position="74"/>
    </location>
</feature>
<dbReference type="CDD" id="cd02947">
    <property type="entry name" value="TRX_family"/>
    <property type="match status" value="1"/>
</dbReference>
<feature type="chain" id="PRO_5046403846" description="Thioredoxin domain-containing protein" evidence="3">
    <location>
        <begin position="37"/>
        <end position="207"/>
    </location>
</feature>
<dbReference type="Proteomes" id="UP000609651">
    <property type="component" value="Unassembled WGS sequence"/>
</dbReference>
<proteinExistence type="predicted"/>
<sequence length="207" mass="21651">MTLSDSFTALRNSCLSLVSKFTAILLLLALSGCDAAAPDGDPVSDRVRAAFALAAAERDAPPRPDDGAPDERTPDPNCPRCHGAGTVPSGDGLARVPCDCLGRRSEVRKTKDQTGAASADRTEAAPALRVLVFSASWCPSCVAMKPALAAAGAGFEVIDVDAEPEVTRAYGVTTLPTLIRLENDRETARSSGTRDVSGLRRFRDGGH</sequence>
<feature type="region of interest" description="Disordered" evidence="2">
    <location>
        <begin position="186"/>
        <end position="207"/>
    </location>
</feature>
<dbReference type="InterPro" id="IPR036249">
    <property type="entry name" value="Thioredoxin-like_sf"/>
</dbReference>
<evidence type="ECO:0000256" key="3">
    <source>
        <dbReference type="SAM" id="SignalP"/>
    </source>
</evidence>
<keyword evidence="1" id="KW-0676">Redox-active center</keyword>
<keyword evidence="6" id="KW-1185">Reference proteome</keyword>
<gene>
    <name evidence="5" type="ORF">LzC2_36340</name>
</gene>
<dbReference type="PROSITE" id="PS00194">
    <property type="entry name" value="THIOREDOXIN_1"/>
    <property type="match status" value="1"/>
</dbReference>
<comment type="caution">
    <text evidence="5">The sequence shown here is derived from an EMBL/GenBank/DDBJ whole genome shotgun (WGS) entry which is preliminary data.</text>
</comment>
<dbReference type="EMBL" id="WTPX01000163">
    <property type="protein sequence ID" value="NNJ27529.1"/>
    <property type="molecule type" value="Genomic_DNA"/>
</dbReference>
<dbReference type="InterPro" id="IPR013766">
    <property type="entry name" value="Thioredoxin_domain"/>
</dbReference>
<reference evidence="5 6" key="1">
    <citation type="journal article" date="2020" name="Syst. Appl. Microbiol.">
        <title>Alienimonas chondri sp. nov., a novel planctomycete isolated from the biofilm of the red alga Chondrus crispus.</title>
        <authorList>
            <person name="Vitorino I."/>
            <person name="Albuquerque L."/>
            <person name="Wiegand S."/>
            <person name="Kallscheuer N."/>
            <person name="da Costa M.S."/>
            <person name="Lobo-da-Cunha A."/>
            <person name="Jogler C."/>
            <person name="Lage O.M."/>
        </authorList>
    </citation>
    <scope>NUCLEOTIDE SEQUENCE [LARGE SCALE GENOMIC DNA]</scope>
    <source>
        <strain evidence="5 6">LzC2</strain>
    </source>
</reference>
<evidence type="ECO:0000313" key="6">
    <source>
        <dbReference type="Proteomes" id="UP000609651"/>
    </source>
</evidence>
<evidence type="ECO:0000259" key="4">
    <source>
        <dbReference type="Pfam" id="PF00085"/>
    </source>
</evidence>
<evidence type="ECO:0000256" key="1">
    <source>
        <dbReference type="ARBA" id="ARBA00023284"/>
    </source>
</evidence>
<keyword evidence="3" id="KW-0732">Signal</keyword>
<dbReference type="SUPFAM" id="SSF52833">
    <property type="entry name" value="Thioredoxin-like"/>
    <property type="match status" value="1"/>
</dbReference>